<protein>
    <submittedName>
        <fullName evidence="1">Uncharacterized protein</fullName>
    </submittedName>
</protein>
<dbReference type="RefSeq" id="WP_205114969.1">
    <property type="nucleotide sequence ID" value="NZ_JAFBCM010000001.1"/>
</dbReference>
<organism evidence="1 2">
    <name type="scientific">Tenggerimyces flavus</name>
    <dbReference type="NCBI Taxonomy" id="1708749"/>
    <lineage>
        <taxon>Bacteria</taxon>
        <taxon>Bacillati</taxon>
        <taxon>Actinomycetota</taxon>
        <taxon>Actinomycetes</taxon>
        <taxon>Propionibacteriales</taxon>
        <taxon>Nocardioidaceae</taxon>
        <taxon>Tenggerimyces</taxon>
    </lineage>
</organism>
<sequence>MRGPSKTSAWRRGQLRIKALELDEVHLAGLVAGYAAVERDILLSERAPAKGGPLLRPEHRSAEEERLLGAIAFLMQAATEIGAEGTWRDPDQRAHDDHAANTLIQVEYGETQGERVGNAIVATLRLINDLEVNEQVLYARMENVEESTLS</sequence>
<reference evidence="2" key="1">
    <citation type="journal article" date="2019" name="Int. J. Syst. Evol. Microbiol.">
        <title>The Global Catalogue of Microorganisms (GCM) 10K type strain sequencing project: providing services to taxonomists for standard genome sequencing and annotation.</title>
        <authorList>
            <consortium name="The Broad Institute Genomics Platform"/>
            <consortium name="The Broad Institute Genome Sequencing Center for Infectious Disease"/>
            <person name="Wu L."/>
            <person name="Ma J."/>
        </authorList>
    </citation>
    <scope>NUCLEOTIDE SEQUENCE [LARGE SCALE GENOMIC DNA]</scope>
    <source>
        <strain evidence="2">CGMCC 4.7241</strain>
    </source>
</reference>
<comment type="caution">
    <text evidence="1">The sequence shown here is derived from an EMBL/GenBank/DDBJ whole genome shotgun (WGS) entry which is preliminary data.</text>
</comment>
<proteinExistence type="predicted"/>
<name>A0ABV7YGR2_9ACTN</name>
<dbReference type="Proteomes" id="UP001595699">
    <property type="component" value="Unassembled WGS sequence"/>
</dbReference>
<evidence type="ECO:0000313" key="2">
    <source>
        <dbReference type="Proteomes" id="UP001595699"/>
    </source>
</evidence>
<keyword evidence="2" id="KW-1185">Reference proteome</keyword>
<accession>A0ABV7YGR2</accession>
<gene>
    <name evidence="1" type="ORF">ACFOUW_25455</name>
</gene>
<evidence type="ECO:0000313" key="1">
    <source>
        <dbReference type="EMBL" id="MFC3764207.1"/>
    </source>
</evidence>
<dbReference type="EMBL" id="JBHRZH010000023">
    <property type="protein sequence ID" value="MFC3764207.1"/>
    <property type="molecule type" value="Genomic_DNA"/>
</dbReference>